<dbReference type="SMART" id="SM00360">
    <property type="entry name" value="RRM"/>
    <property type="match status" value="1"/>
</dbReference>
<dbReference type="AlphaFoldDB" id="A0A8H5GFJ6"/>
<feature type="region of interest" description="Disordered" evidence="7">
    <location>
        <begin position="197"/>
        <end position="236"/>
    </location>
</feature>
<evidence type="ECO:0000259" key="8">
    <source>
        <dbReference type="PROSITE" id="PS50102"/>
    </source>
</evidence>
<dbReference type="InterPro" id="IPR012677">
    <property type="entry name" value="Nucleotide-bd_a/b_plait_sf"/>
</dbReference>
<dbReference type="Proteomes" id="UP000559027">
    <property type="component" value="Unassembled WGS sequence"/>
</dbReference>
<dbReference type="GO" id="GO:0003729">
    <property type="term" value="F:mRNA binding"/>
    <property type="evidence" value="ECO:0007669"/>
    <property type="project" value="TreeGrafter"/>
</dbReference>
<gene>
    <name evidence="9" type="ORF">D9756_000684</name>
</gene>
<dbReference type="InterPro" id="IPR050374">
    <property type="entry name" value="RRT5_SRSF_SR"/>
</dbReference>
<keyword evidence="5" id="KW-0539">Nucleus</keyword>
<dbReference type="InterPro" id="IPR000504">
    <property type="entry name" value="RRM_dom"/>
</dbReference>
<dbReference type="Gene3D" id="3.30.70.330">
    <property type="match status" value="1"/>
</dbReference>
<protein>
    <recommendedName>
        <fullName evidence="8">RRM domain-containing protein</fullName>
    </recommendedName>
</protein>
<evidence type="ECO:0000256" key="3">
    <source>
        <dbReference type="ARBA" id="ARBA00022737"/>
    </source>
</evidence>
<accession>A0A8H5GFJ6</accession>
<organism evidence="9 10">
    <name type="scientific">Leucocoprinus leucothites</name>
    <dbReference type="NCBI Taxonomy" id="201217"/>
    <lineage>
        <taxon>Eukaryota</taxon>
        <taxon>Fungi</taxon>
        <taxon>Dikarya</taxon>
        <taxon>Basidiomycota</taxon>
        <taxon>Agaricomycotina</taxon>
        <taxon>Agaricomycetes</taxon>
        <taxon>Agaricomycetidae</taxon>
        <taxon>Agaricales</taxon>
        <taxon>Agaricineae</taxon>
        <taxon>Agaricaceae</taxon>
        <taxon>Leucocoprinus</taxon>
    </lineage>
</organism>
<dbReference type="SUPFAM" id="SSF54928">
    <property type="entry name" value="RNA-binding domain, RBD"/>
    <property type="match status" value="1"/>
</dbReference>
<dbReference type="Pfam" id="PF00076">
    <property type="entry name" value="RRM_1"/>
    <property type="match status" value="1"/>
</dbReference>
<feature type="region of interest" description="Disordered" evidence="7">
    <location>
        <begin position="1"/>
        <end position="72"/>
    </location>
</feature>
<evidence type="ECO:0000256" key="2">
    <source>
        <dbReference type="ARBA" id="ARBA00022664"/>
    </source>
</evidence>
<evidence type="ECO:0000256" key="4">
    <source>
        <dbReference type="ARBA" id="ARBA00022884"/>
    </source>
</evidence>
<keyword evidence="2" id="KW-0507">mRNA processing</keyword>
<dbReference type="EMBL" id="JAACJO010000001">
    <property type="protein sequence ID" value="KAF5364093.1"/>
    <property type="molecule type" value="Genomic_DNA"/>
</dbReference>
<comment type="subcellular location">
    <subcellularLocation>
        <location evidence="1">Nucleus</location>
    </subcellularLocation>
</comment>
<evidence type="ECO:0000313" key="9">
    <source>
        <dbReference type="EMBL" id="KAF5364093.1"/>
    </source>
</evidence>
<keyword evidence="10" id="KW-1185">Reference proteome</keyword>
<name>A0A8H5GFJ6_9AGAR</name>
<dbReference type="GO" id="GO:0006397">
    <property type="term" value="P:mRNA processing"/>
    <property type="evidence" value="ECO:0007669"/>
    <property type="project" value="UniProtKB-KW"/>
</dbReference>
<reference evidence="9 10" key="1">
    <citation type="journal article" date="2020" name="ISME J.">
        <title>Uncovering the hidden diversity of litter-decomposition mechanisms in mushroom-forming fungi.</title>
        <authorList>
            <person name="Floudas D."/>
            <person name="Bentzer J."/>
            <person name="Ahren D."/>
            <person name="Johansson T."/>
            <person name="Persson P."/>
            <person name="Tunlid A."/>
        </authorList>
    </citation>
    <scope>NUCLEOTIDE SEQUENCE [LARGE SCALE GENOMIC DNA]</scope>
    <source>
        <strain evidence="9 10">CBS 146.42</strain>
    </source>
</reference>
<proteinExistence type="predicted"/>
<dbReference type="PROSITE" id="PS50102">
    <property type="entry name" value="RRM"/>
    <property type="match status" value="1"/>
</dbReference>
<evidence type="ECO:0000256" key="6">
    <source>
        <dbReference type="PROSITE-ProRule" id="PRU00176"/>
    </source>
</evidence>
<keyword evidence="3" id="KW-0677">Repeat</keyword>
<dbReference type="CDD" id="cd00590">
    <property type="entry name" value="RRM_SF"/>
    <property type="match status" value="1"/>
</dbReference>
<evidence type="ECO:0000256" key="7">
    <source>
        <dbReference type="SAM" id="MobiDB-lite"/>
    </source>
</evidence>
<dbReference type="PANTHER" id="PTHR23003:SF62">
    <property type="entry name" value="SERINE_ARGININE (SR)-TYPE SHUTTLING MRNA BINDING PROTEIN NPL3"/>
    <property type="match status" value="1"/>
</dbReference>
<comment type="caution">
    <text evidence="9">The sequence shown here is derived from an EMBL/GenBank/DDBJ whole genome shotgun (WGS) entry which is preliminary data.</text>
</comment>
<evidence type="ECO:0000313" key="10">
    <source>
        <dbReference type="Proteomes" id="UP000559027"/>
    </source>
</evidence>
<dbReference type="GO" id="GO:0005634">
    <property type="term" value="C:nucleus"/>
    <property type="evidence" value="ECO:0007669"/>
    <property type="project" value="UniProtKB-SubCell"/>
</dbReference>
<keyword evidence="4 6" id="KW-0694">RNA-binding</keyword>
<evidence type="ECO:0000256" key="5">
    <source>
        <dbReference type="ARBA" id="ARBA00023242"/>
    </source>
</evidence>
<evidence type="ECO:0000256" key="1">
    <source>
        <dbReference type="ARBA" id="ARBA00004123"/>
    </source>
</evidence>
<dbReference type="OrthoDB" id="4726at2759"/>
<feature type="domain" description="RRM" evidence="8">
    <location>
        <begin position="109"/>
        <end position="202"/>
    </location>
</feature>
<dbReference type="PANTHER" id="PTHR23003">
    <property type="entry name" value="RNA RECOGNITION MOTIF RRM DOMAIN CONTAINING PROTEIN"/>
    <property type="match status" value="1"/>
</dbReference>
<dbReference type="InterPro" id="IPR035979">
    <property type="entry name" value="RBD_domain_sf"/>
</dbReference>
<dbReference type="GO" id="GO:0005737">
    <property type="term" value="C:cytoplasm"/>
    <property type="evidence" value="ECO:0007669"/>
    <property type="project" value="TreeGrafter"/>
</dbReference>
<sequence>MRFRCPDTSPESSFASSSFSLVPAPNPPPNSNLESRPNRPVVKKGRQPTQPVAPVAKPARKSSSSLRRRESIPGKLKRVDSAILAAKKEQLRGDAKSKAEKKMPKRVWSFVFVGNLKPTITEEQLRARFSPCGPIIQIVIRCSSGQVTKKGLPFGPRDMRYATIEFRDSKAYLKALRLNGHLLDGVEMVVCTSPLDLPEAKEGSRPSSTPAQTPRIPHTPYDHRTKNNPTQSSPKPMTLTIGTELELQRICKPPDAPPAAEDRFRFLGLSFAKCIM</sequence>